<comment type="caution">
    <text evidence="4">The sequence shown here is derived from an EMBL/GenBank/DDBJ whole genome shotgun (WGS) entry which is preliminary data.</text>
</comment>
<dbReference type="PANTHER" id="PTHR36852">
    <property type="entry name" value="PROTEIN GVPL 2"/>
    <property type="match status" value="1"/>
</dbReference>
<keyword evidence="1" id="KW-0304">Gas vesicle</keyword>
<reference evidence="4 5" key="1">
    <citation type="submission" date="2024-01" db="EMBL/GenBank/DDBJ databases">
        <title>Genome insights into Plantactinospora sonchi sp. nov.</title>
        <authorList>
            <person name="Wang L."/>
        </authorList>
    </citation>
    <scope>NUCLEOTIDE SEQUENCE [LARGE SCALE GENOMIC DNA]</scope>
    <source>
        <strain evidence="4 5">NEAU-QY2</strain>
    </source>
</reference>
<organism evidence="4 5">
    <name type="scientific">Plantactinospora sonchi</name>
    <dbReference type="NCBI Taxonomy" id="1544735"/>
    <lineage>
        <taxon>Bacteria</taxon>
        <taxon>Bacillati</taxon>
        <taxon>Actinomycetota</taxon>
        <taxon>Actinomycetes</taxon>
        <taxon>Micromonosporales</taxon>
        <taxon>Micromonosporaceae</taxon>
        <taxon>Plantactinospora</taxon>
    </lineage>
</organism>
<protein>
    <submittedName>
        <fullName evidence="4">GvpL/GvpF family gas vesicle protein</fullName>
    </submittedName>
</protein>
<evidence type="ECO:0000313" key="5">
    <source>
        <dbReference type="Proteomes" id="UP001332243"/>
    </source>
</evidence>
<dbReference type="EMBL" id="JAZGQK010000008">
    <property type="protein sequence ID" value="MEE6259141.1"/>
    <property type="molecule type" value="Genomic_DNA"/>
</dbReference>
<gene>
    <name evidence="4" type="ORF">V1633_11660</name>
</gene>
<comment type="similarity">
    <text evidence="3">Belongs to the gas vesicle GvpF/GvpL family.</text>
</comment>
<keyword evidence="5" id="KW-1185">Reference proteome</keyword>
<dbReference type="PANTHER" id="PTHR36852:SF1">
    <property type="entry name" value="PROTEIN GVPL 2"/>
    <property type="match status" value="1"/>
</dbReference>
<evidence type="ECO:0000256" key="3">
    <source>
        <dbReference type="ARBA" id="ARBA00035643"/>
    </source>
</evidence>
<comment type="subcellular location">
    <subcellularLocation>
        <location evidence="2">Gas vesicle</location>
    </subcellularLocation>
</comment>
<sequence>MQGRSRGGATATVEPDSGALLYGLVPGDVELVDGYADGLDEPVGPVALVRHGDVAALVSEVPLDVRLGRPEDLLAYRRLLDAIAVTAGVPVLPVRFGTVLANREAVGEALAARHDEYRAALADLDGRVEYVVHARYAERPLLSGILAEQPEAADLYERLRGQPADAALEARIRLGEIVHGAVEHRRASDTGRLVDTLAPYVLAYVPQPPRHEQEAARVAFLVDRSRRADFEAALAELADEWREWATVRLVGPAAAWDFSGPDRAG</sequence>
<evidence type="ECO:0000313" key="4">
    <source>
        <dbReference type="EMBL" id="MEE6259141.1"/>
    </source>
</evidence>
<evidence type="ECO:0000256" key="1">
    <source>
        <dbReference type="ARBA" id="ARBA00022987"/>
    </source>
</evidence>
<name>A0ABU7RRL3_9ACTN</name>
<dbReference type="InterPro" id="IPR009430">
    <property type="entry name" value="GvpL/GvpF"/>
</dbReference>
<proteinExistence type="inferred from homology"/>
<dbReference type="Pfam" id="PF06386">
    <property type="entry name" value="GvpL_GvpF"/>
    <property type="match status" value="1"/>
</dbReference>
<dbReference type="RefSeq" id="WP_331214269.1">
    <property type="nucleotide sequence ID" value="NZ_JAZGQK010000008.1"/>
</dbReference>
<evidence type="ECO:0000256" key="2">
    <source>
        <dbReference type="ARBA" id="ARBA00035108"/>
    </source>
</evidence>
<accession>A0ABU7RRL3</accession>
<dbReference type="Proteomes" id="UP001332243">
    <property type="component" value="Unassembled WGS sequence"/>
</dbReference>